<organism evidence="7 8">
    <name type="scientific">Ktedonobacter robiniae</name>
    <dbReference type="NCBI Taxonomy" id="2778365"/>
    <lineage>
        <taxon>Bacteria</taxon>
        <taxon>Bacillati</taxon>
        <taxon>Chloroflexota</taxon>
        <taxon>Ktedonobacteria</taxon>
        <taxon>Ktedonobacterales</taxon>
        <taxon>Ktedonobacteraceae</taxon>
        <taxon>Ktedonobacter</taxon>
    </lineage>
</organism>
<dbReference type="RefSeq" id="WP_201376911.1">
    <property type="nucleotide sequence ID" value="NZ_BNJG01000007.1"/>
</dbReference>
<gene>
    <name evidence="7" type="ORF">KSB_93590</name>
</gene>
<dbReference type="Gene3D" id="1.20.1340.10">
    <property type="entry name" value="dopa decarboxylase, N-terminal domain"/>
    <property type="match status" value="1"/>
</dbReference>
<dbReference type="EMBL" id="BNJG01000007">
    <property type="protein sequence ID" value="GHO60884.1"/>
    <property type="molecule type" value="Genomic_DNA"/>
</dbReference>
<comment type="similarity">
    <text evidence="2 6">Belongs to the group II decarboxylase family.</text>
</comment>
<evidence type="ECO:0008006" key="9">
    <source>
        <dbReference type="Google" id="ProtNLM"/>
    </source>
</evidence>
<name>A0ABQ3V6M4_9CHLR</name>
<dbReference type="InterPro" id="IPR015421">
    <property type="entry name" value="PyrdxlP-dep_Trfase_major"/>
</dbReference>
<accession>A0ABQ3V6M4</accession>
<dbReference type="Gene3D" id="3.40.640.10">
    <property type="entry name" value="Type I PLP-dependent aspartate aminotransferase-like (Major domain)"/>
    <property type="match status" value="1"/>
</dbReference>
<evidence type="ECO:0000256" key="5">
    <source>
        <dbReference type="ARBA" id="ARBA00023239"/>
    </source>
</evidence>
<keyword evidence="3" id="KW-0210">Decarboxylase</keyword>
<proteinExistence type="inferred from homology"/>
<dbReference type="InterPro" id="IPR010977">
    <property type="entry name" value="Aromatic_deC"/>
</dbReference>
<evidence type="ECO:0000256" key="6">
    <source>
        <dbReference type="RuleBase" id="RU000382"/>
    </source>
</evidence>
<keyword evidence="8" id="KW-1185">Reference proteome</keyword>
<dbReference type="InterPro" id="IPR015424">
    <property type="entry name" value="PyrdxlP-dep_Trfase"/>
</dbReference>
<comment type="cofactor">
    <cofactor evidence="1 6">
        <name>pyridoxal 5'-phosphate</name>
        <dbReference type="ChEBI" id="CHEBI:597326"/>
    </cofactor>
</comment>
<keyword evidence="5 6" id="KW-0456">Lyase</keyword>
<dbReference type="PRINTS" id="PR00800">
    <property type="entry name" value="YHDCRBOXLASE"/>
</dbReference>
<reference evidence="7 8" key="1">
    <citation type="journal article" date="2021" name="Int. J. Syst. Evol. Microbiol.">
        <title>Reticulibacter mediterranei gen. nov., sp. nov., within the new family Reticulibacteraceae fam. nov., and Ktedonospora formicarum gen. nov., sp. nov., Ktedonobacter robiniae sp. nov., Dictyobacter formicarum sp. nov. and Dictyobacter arantiisoli sp. nov., belonging to the class Ktedonobacteria.</title>
        <authorList>
            <person name="Yabe S."/>
            <person name="Zheng Y."/>
            <person name="Wang C.M."/>
            <person name="Sakai Y."/>
            <person name="Abe K."/>
            <person name="Yokota A."/>
            <person name="Donadio S."/>
            <person name="Cavaletti L."/>
            <person name="Monciardini P."/>
        </authorList>
    </citation>
    <scope>NUCLEOTIDE SEQUENCE [LARGE SCALE GENOMIC DNA]</scope>
    <source>
        <strain evidence="7 8">SOSP1-30</strain>
    </source>
</reference>
<dbReference type="Proteomes" id="UP000654345">
    <property type="component" value="Unassembled WGS sequence"/>
</dbReference>
<evidence type="ECO:0000256" key="3">
    <source>
        <dbReference type="ARBA" id="ARBA00022793"/>
    </source>
</evidence>
<evidence type="ECO:0000256" key="2">
    <source>
        <dbReference type="ARBA" id="ARBA00009533"/>
    </source>
</evidence>
<evidence type="ECO:0000256" key="1">
    <source>
        <dbReference type="ARBA" id="ARBA00001933"/>
    </source>
</evidence>
<comment type="caution">
    <text evidence="7">The sequence shown here is derived from an EMBL/GenBank/DDBJ whole genome shotgun (WGS) entry which is preliminary data.</text>
</comment>
<dbReference type="PANTHER" id="PTHR45677">
    <property type="entry name" value="GLUTAMATE DECARBOXYLASE-RELATED"/>
    <property type="match status" value="1"/>
</dbReference>
<dbReference type="PANTHER" id="PTHR45677:SF8">
    <property type="entry name" value="CYSTEINE SULFINIC ACID DECARBOXYLASE"/>
    <property type="match status" value="1"/>
</dbReference>
<sequence>MPGFSFSEAELRDLGYQIIDEMATYLAGIQNRPIWQAMPDDVRTVVRRQVLPEQGQPFKETLAFLREMLLPYPQGNGHPRFAGWINSAPAHAGILLKPLEAAMNPNCGIGEHAGQELERRAVQWVMELCGFPIEGSAGVFVSGGSEANFTCLQAARHWAAQAQGWDVRKQGIQGLQRPFVLYQSDQGHFSVRKSVEAMGLGSDAIHIISSTSTWQMDVGQLSRRIRADRAAGFTPFCVAATAGTVETGAIDPLGEAG</sequence>
<dbReference type="SUPFAM" id="SSF53383">
    <property type="entry name" value="PLP-dependent transferases"/>
    <property type="match status" value="1"/>
</dbReference>
<dbReference type="InterPro" id="IPR002129">
    <property type="entry name" value="PyrdxlP-dep_de-COase"/>
</dbReference>
<protein>
    <recommendedName>
        <fullName evidence="9">Aspartate aminotransferase family protein</fullName>
    </recommendedName>
</protein>
<dbReference type="Pfam" id="PF00282">
    <property type="entry name" value="Pyridoxal_deC"/>
    <property type="match status" value="1"/>
</dbReference>
<evidence type="ECO:0000313" key="7">
    <source>
        <dbReference type="EMBL" id="GHO60884.1"/>
    </source>
</evidence>
<evidence type="ECO:0000313" key="8">
    <source>
        <dbReference type="Proteomes" id="UP000654345"/>
    </source>
</evidence>
<keyword evidence="4 6" id="KW-0663">Pyridoxal phosphate</keyword>
<evidence type="ECO:0000256" key="4">
    <source>
        <dbReference type="ARBA" id="ARBA00022898"/>
    </source>
</evidence>